<evidence type="ECO:0000256" key="2">
    <source>
        <dbReference type="ARBA" id="ARBA00023125"/>
    </source>
</evidence>
<proteinExistence type="predicted"/>
<dbReference type="GO" id="GO:0000150">
    <property type="term" value="F:DNA strand exchange activity"/>
    <property type="evidence" value="ECO:0007669"/>
    <property type="project" value="InterPro"/>
</dbReference>
<dbReference type="InterPro" id="IPR006119">
    <property type="entry name" value="Resolv_N"/>
</dbReference>
<dbReference type="Pfam" id="PF00239">
    <property type="entry name" value="Resolvase"/>
    <property type="match status" value="1"/>
</dbReference>
<evidence type="ECO:0000256" key="3">
    <source>
        <dbReference type="ARBA" id="ARBA00023172"/>
    </source>
</evidence>
<dbReference type="PROSITE" id="PS00397">
    <property type="entry name" value="RECOMBINASES_1"/>
    <property type="match status" value="1"/>
</dbReference>
<dbReference type="InterPro" id="IPR036162">
    <property type="entry name" value="Resolvase-like_N_sf"/>
</dbReference>
<dbReference type="Gene3D" id="3.40.50.1390">
    <property type="entry name" value="Resolvase, N-terminal catalytic domain"/>
    <property type="match status" value="1"/>
</dbReference>
<dbReference type="PROSITE" id="PS51736">
    <property type="entry name" value="RECOMBINASES_3"/>
    <property type="match status" value="1"/>
</dbReference>
<protein>
    <recommendedName>
        <fullName evidence="5">Resolvase/invertase-type recombinase catalytic domain-containing protein</fullName>
    </recommendedName>
</protein>
<keyword evidence="1" id="KW-0229">DNA integration</keyword>
<keyword evidence="3" id="KW-0233">DNA recombination</keyword>
<dbReference type="GO" id="GO:0015074">
    <property type="term" value="P:DNA integration"/>
    <property type="evidence" value="ECO:0007669"/>
    <property type="project" value="UniProtKB-KW"/>
</dbReference>
<name>A0A1B1BQH2_9MICO</name>
<dbReference type="InterPro" id="IPR006118">
    <property type="entry name" value="Recombinase_CS"/>
</dbReference>
<dbReference type="EMBL" id="CP016283">
    <property type="protein sequence ID" value="ANP74788.1"/>
    <property type="molecule type" value="Genomic_DNA"/>
</dbReference>
<accession>A0A1B1BQH2</accession>
<feature type="domain" description="Resolvase/invertase-type recombinase catalytic" evidence="5">
    <location>
        <begin position="4"/>
        <end position="51"/>
    </location>
</feature>
<dbReference type="AlphaFoldDB" id="A0A1B1BQH2"/>
<organism evidence="6 7">
    <name type="scientific">Cryobacterium arcticum</name>
    <dbReference type="NCBI Taxonomy" id="670052"/>
    <lineage>
        <taxon>Bacteria</taxon>
        <taxon>Bacillati</taxon>
        <taxon>Actinomycetota</taxon>
        <taxon>Actinomycetes</taxon>
        <taxon>Micrococcales</taxon>
        <taxon>Microbacteriaceae</taxon>
        <taxon>Cryobacterium</taxon>
    </lineage>
</organism>
<feature type="active site" description="O-(5'-phospho-DNA)-serine intermediate" evidence="4">
    <location>
        <position position="12"/>
    </location>
</feature>
<evidence type="ECO:0000313" key="7">
    <source>
        <dbReference type="Proteomes" id="UP000092582"/>
    </source>
</evidence>
<dbReference type="GO" id="GO:0003677">
    <property type="term" value="F:DNA binding"/>
    <property type="evidence" value="ECO:0007669"/>
    <property type="project" value="UniProtKB-KW"/>
</dbReference>
<evidence type="ECO:0000256" key="1">
    <source>
        <dbReference type="ARBA" id="ARBA00022908"/>
    </source>
</evidence>
<reference evidence="6 7" key="1">
    <citation type="submission" date="2016-06" db="EMBL/GenBank/DDBJ databases">
        <title>Genome sequencing of Cryobacterium arcticum PAMC 27867.</title>
        <authorList>
            <person name="Lee J."/>
            <person name="Kim O.-S."/>
        </authorList>
    </citation>
    <scope>NUCLEOTIDE SEQUENCE [LARGE SCALE GENOMIC DNA]</scope>
    <source>
        <strain evidence="6 7">PAMC 27867</strain>
        <plasmid evidence="7">pp27867_1</plasmid>
    </source>
</reference>
<evidence type="ECO:0000259" key="5">
    <source>
        <dbReference type="PROSITE" id="PS51736"/>
    </source>
</evidence>
<evidence type="ECO:0000313" key="6">
    <source>
        <dbReference type="EMBL" id="ANP74788.1"/>
    </source>
</evidence>
<keyword evidence="6" id="KW-0614">Plasmid</keyword>
<gene>
    <name evidence="6" type="ORF">PA27867_3874</name>
</gene>
<evidence type="ECO:0000256" key="4">
    <source>
        <dbReference type="PROSITE-ProRule" id="PRU10137"/>
    </source>
</evidence>
<keyword evidence="2" id="KW-0238">DNA-binding</keyword>
<sequence length="51" mass="5500">MTGQRIGYVRVSTLDQSIARQLDGVDVDKVFEDKASGKDADARGQLSCELG</sequence>
<dbReference type="Proteomes" id="UP000092582">
    <property type="component" value="Plasmid pP27867_1"/>
</dbReference>
<dbReference type="KEGG" id="cart:PA27867_3874"/>
<geneLocation type="plasmid" evidence="7">
    <name>pp27867_1</name>
</geneLocation>
<keyword evidence="7" id="KW-1185">Reference proteome</keyword>
<dbReference type="SUPFAM" id="SSF53041">
    <property type="entry name" value="Resolvase-like"/>
    <property type="match status" value="1"/>
</dbReference>